<name>A0A3E1Q6D9_9FLAO</name>
<organism evidence="1 2">
    <name type="scientific">Marixanthomonas ophiurae</name>
    <dbReference type="NCBI Taxonomy" id="387659"/>
    <lineage>
        <taxon>Bacteria</taxon>
        <taxon>Pseudomonadati</taxon>
        <taxon>Bacteroidota</taxon>
        <taxon>Flavobacteriia</taxon>
        <taxon>Flavobacteriales</taxon>
        <taxon>Flavobacteriaceae</taxon>
        <taxon>Marixanthomonas</taxon>
    </lineage>
</organism>
<dbReference type="EMBL" id="QVID01000002">
    <property type="protein sequence ID" value="RFN57698.1"/>
    <property type="molecule type" value="Genomic_DNA"/>
</dbReference>
<sequence>MGLVLYICWNNQNISELMNQNSPIYFLKFGEEKYLKKLLINGTIYCNSLDYFQNLEEQGLRGDNYEGTTRIYNYHEYKYFSVKIKDSRTGEQFPINPTKLHVREFFSEMKGNMYSLYCIRPKDIIDVEKFKIDSRVKDFGSHFLIINAQEFLKRFFKVLDKSNIEFTALNVNYYEKNRHNGNLTLFDKSNEFEYQNEFRFLIKRDNSNPIEFEIGNIEDIAKIFKSDLINDLEISWEPKEDV</sequence>
<protein>
    <submittedName>
        <fullName evidence="1">Uncharacterized protein</fullName>
    </submittedName>
</protein>
<dbReference type="AlphaFoldDB" id="A0A3E1Q6D9"/>
<dbReference type="Proteomes" id="UP000261082">
    <property type="component" value="Unassembled WGS sequence"/>
</dbReference>
<reference evidence="1 2" key="1">
    <citation type="journal article" date="2007" name="Int. J. Syst. Evol. Microbiol.">
        <title>Marixanthomonas ophiurae gen. nov., sp. nov., a marine bacterium of the family Flavobacteriaceae isolated from a deep-sea brittle star.</title>
        <authorList>
            <person name="Romanenko L.A."/>
            <person name="Uchino M."/>
            <person name="Frolova G.M."/>
            <person name="Mikhailov V.V."/>
        </authorList>
    </citation>
    <scope>NUCLEOTIDE SEQUENCE [LARGE SCALE GENOMIC DNA]</scope>
    <source>
        <strain evidence="1 2">KMM 3046</strain>
    </source>
</reference>
<gene>
    <name evidence="1" type="ORF">DZ858_10630</name>
</gene>
<comment type="caution">
    <text evidence="1">The sequence shown here is derived from an EMBL/GenBank/DDBJ whole genome shotgun (WGS) entry which is preliminary data.</text>
</comment>
<proteinExistence type="predicted"/>
<evidence type="ECO:0000313" key="2">
    <source>
        <dbReference type="Proteomes" id="UP000261082"/>
    </source>
</evidence>
<accession>A0A3E1Q6D9</accession>
<keyword evidence="2" id="KW-1185">Reference proteome</keyword>
<evidence type="ECO:0000313" key="1">
    <source>
        <dbReference type="EMBL" id="RFN57698.1"/>
    </source>
</evidence>